<gene>
    <name evidence="7 9" type="primary">pgl</name>
    <name evidence="9" type="ORF">ROA7745_02003</name>
</gene>
<comment type="function">
    <text evidence="2 7">Hydrolysis of 6-phosphogluconolactone to 6-phosphogluconate.</text>
</comment>
<dbReference type="SUPFAM" id="SSF100950">
    <property type="entry name" value="NagB/RpiA/CoA transferase-like"/>
    <property type="match status" value="1"/>
</dbReference>
<name>A0A1X7BRL0_9RHOB</name>
<dbReference type="Pfam" id="PF01182">
    <property type="entry name" value="Glucosamine_iso"/>
    <property type="match status" value="1"/>
</dbReference>
<accession>A0A1X7BRL0</accession>
<evidence type="ECO:0000256" key="2">
    <source>
        <dbReference type="ARBA" id="ARBA00002681"/>
    </source>
</evidence>
<reference evidence="9 10" key="1">
    <citation type="submission" date="2017-03" db="EMBL/GenBank/DDBJ databases">
        <authorList>
            <person name="Afonso C.L."/>
            <person name="Miller P.J."/>
            <person name="Scott M.A."/>
            <person name="Spackman E."/>
            <person name="Goraichik I."/>
            <person name="Dimitrov K.M."/>
            <person name="Suarez D.L."/>
            <person name="Swayne D.E."/>
        </authorList>
    </citation>
    <scope>NUCLEOTIDE SEQUENCE [LARGE SCALE GENOMIC DNA]</scope>
    <source>
        <strain evidence="9 10">CECT 7745</strain>
    </source>
</reference>
<feature type="domain" description="Glucosamine/galactosamine-6-phosphate isomerase" evidence="8">
    <location>
        <begin position="8"/>
        <end position="214"/>
    </location>
</feature>
<comment type="similarity">
    <text evidence="4 7">Belongs to the glucosamine/galactosamine-6-phosphate isomerase family. 6-phosphogluconolactonase subfamily.</text>
</comment>
<dbReference type="InterPro" id="IPR037171">
    <property type="entry name" value="NagB/RpiA_transferase-like"/>
</dbReference>
<comment type="pathway">
    <text evidence="3 7">Carbohydrate degradation; pentose phosphate pathway; D-ribulose 5-phosphate from D-glucose 6-phosphate (oxidative stage): step 2/3.</text>
</comment>
<dbReference type="Gene3D" id="3.40.50.1360">
    <property type="match status" value="1"/>
</dbReference>
<dbReference type="CDD" id="cd01400">
    <property type="entry name" value="6PGL"/>
    <property type="match status" value="1"/>
</dbReference>
<evidence type="ECO:0000256" key="1">
    <source>
        <dbReference type="ARBA" id="ARBA00000832"/>
    </source>
</evidence>
<dbReference type="EMBL" id="FWXB01000006">
    <property type="protein sequence ID" value="SMC12180.1"/>
    <property type="molecule type" value="Genomic_DNA"/>
</dbReference>
<keyword evidence="10" id="KW-1185">Reference proteome</keyword>
<proteinExistence type="inferred from homology"/>
<dbReference type="GO" id="GO:0005975">
    <property type="term" value="P:carbohydrate metabolic process"/>
    <property type="evidence" value="ECO:0007669"/>
    <property type="project" value="UniProtKB-UniRule"/>
</dbReference>
<evidence type="ECO:0000259" key="8">
    <source>
        <dbReference type="Pfam" id="PF01182"/>
    </source>
</evidence>
<sequence length="223" mass="24221">MKIVEYADQEMLAIDLANVLAGELTATLEHEDRALFVVPGGSTPGPVFDDLCDADLDWARVDVMLSDERWVPEVHVRSNTRLIRERLLTGRAAKARYLPLYAKAEAPEEVLPELEANITPDLPISVLLLGMGADMHTASMFPGADGLEEALARNAPVLVAMRGGGAPEPRVTLSARVLNEAMSKHLIITGQQKRAALERARGLPHPEAPIAAVMSDLIVHWAE</sequence>
<evidence type="ECO:0000313" key="9">
    <source>
        <dbReference type="EMBL" id="SMC12180.1"/>
    </source>
</evidence>
<dbReference type="GO" id="GO:0017057">
    <property type="term" value="F:6-phosphogluconolactonase activity"/>
    <property type="evidence" value="ECO:0007669"/>
    <property type="project" value="UniProtKB-UniRule"/>
</dbReference>
<dbReference type="AlphaFoldDB" id="A0A1X7BRL0"/>
<evidence type="ECO:0000256" key="6">
    <source>
        <dbReference type="ARBA" id="ARBA00020337"/>
    </source>
</evidence>
<dbReference type="PANTHER" id="PTHR11054:SF0">
    <property type="entry name" value="6-PHOSPHOGLUCONOLACTONASE"/>
    <property type="match status" value="1"/>
</dbReference>
<evidence type="ECO:0000256" key="4">
    <source>
        <dbReference type="ARBA" id="ARBA00010662"/>
    </source>
</evidence>
<dbReference type="RefSeq" id="WP_085800139.1">
    <property type="nucleotide sequence ID" value="NZ_FWXB01000006.1"/>
</dbReference>
<dbReference type="Proteomes" id="UP000193224">
    <property type="component" value="Unassembled WGS sequence"/>
</dbReference>
<evidence type="ECO:0000313" key="10">
    <source>
        <dbReference type="Proteomes" id="UP000193224"/>
    </source>
</evidence>
<dbReference type="EC" id="3.1.1.31" evidence="5 7"/>
<comment type="catalytic activity">
    <reaction evidence="1 7">
        <text>6-phospho-D-glucono-1,5-lactone + H2O = 6-phospho-D-gluconate + H(+)</text>
        <dbReference type="Rhea" id="RHEA:12556"/>
        <dbReference type="ChEBI" id="CHEBI:15377"/>
        <dbReference type="ChEBI" id="CHEBI:15378"/>
        <dbReference type="ChEBI" id="CHEBI:57955"/>
        <dbReference type="ChEBI" id="CHEBI:58759"/>
        <dbReference type="EC" id="3.1.1.31"/>
    </reaction>
</comment>
<dbReference type="PANTHER" id="PTHR11054">
    <property type="entry name" value="6-PHOSPHOGLUCONOLACTONASE"/>
    <property type="match status" value="1"/>
</dbReference>
<keyword evidence="7 9" id="KW-0378">Hydrolase</keyword>
<dbReference type="OrthoDB" id="9810967at2"/>
<evidence type="ECO:0000256" key="5">
    <source>
        <dbReference type="ARBA" id="ARBA00013198"/>
    </source>
</evidence>
<evidence type="ECO:0000256" key="3">
    <source>
        <dbReference type="ARBA" id="ARBA00004961"/>
    </source>
</evidence>
<organism evidence="9 10">
    <name type="scientific">Roseovarius aestuarii</name>
    <dbReference type="NCBI Taxonomy" id="475083"/>
    <lineage>
        <taxon>Bacteria</taxon>
        <taxon>Pseudomonadati</taxon>
        <taxon>Pseudomonadota</taxon>
        <taxon>Alphaproteobacteria</taxon>
        <taxon>Rhodobacterales</taxon>
        <taxon>Roseobacteraceae</taxon>
        <taxon>Roseovarius</taxon>
    </lineage>
</organism>
<dbReference type="InterPro" id="IPR006148">
    <property type="entry name" value="Glc/Gal-6P_isomerase"/>
</dbReference>
<dbReference type="InterPro" id="IPR005900">
    <property type="entry name" value="6-phosphogluconolactonase_DevB"/>
</dbReference>
<evidence type="ECO:0000256" key="7">
    <source>
        <dbReference type="RuleBase" id="RU365095"/>
    </source>
</evidence>
<dbReference type="NCBIfam" id="TIGR01198">
    <property type="entry name" value="pgl"/>
    <property type="match status" value="1"/>
</dbReference>
<dbReference type="GO" id="GO:0006098">
    <property type="term" value="P:pentose-phosphate shunt"/>
    <property type="evidence" value="ECO:0007669"/>
    <property type="project" value="UniProtKB-UniPathway"/>
</dbReference>
<dbReference type="InterPro" id="IPR039104">
    <property type="entry name" value="6PGL"/>
</dbReference>
<dbReference type="UniPathway" id="UPA00115">
    <property type="reaction ID" value="UER00409"/>
</dbReference>
<protein>
    <recommendedName>
        <fullName evidence="6 7">6-phosphogluconolactonase</fullName>
        <shortName evidence="7">6PGL</shortName>
        <ecNumber evidence="5 7">3.1.1.31</ecNumber>
    </recommendedName>
</protein>